<gene>
    <name evidence="4" type="ORF">CRM22_002720</name>
</gene>
<dbReference type="SMART" id="SM01026">
    <property type="entry name" value="Beach"/>
    <property type="match status" value="1"/>
</dbReference>
<dbReference type="CDD" id="cd06071">
    <property type="entry name" value="Beach"/>
    <property type="match status" value="1"/>
</dbReference>
<reference evidence="4 5" key="1">
    <citation type="journal article" date="2019" name="BMC Genomics">
        <title>New insights from Opisthorchis felineus genome: update on genomics of the epidemiologically important liver flukes.</title>
        <authorList>
            <person name="Ershov N.I."/>
            <person name="Mordvinov V.A."/>
            <person name="Prokhortchouk E.B."/>
            <person name="Pakharukova M.Y."/>
            <person name="Gunbin K.V."/>
            <person name="Ustyantsev K."/>
            <person name="Genaev M.A."/>
            <person name="Blinov A.G."/>
            <person name="Mazur A."/>
            <person name="Boulygina E."/>
            <person name="Tsygankova S."/>
            <person name="Khrameeva E."/>
            <person name="Chekanov N."/>
            <person name="Fan G."/>
            <person name="Xiao A."/>
            <person name="Zhang H."/>
            <person name="Xu X."/>
            <person name="Yang H."/>
            <person name="Solovyev V."/>
            <person name="Lee S.M."/>
            <person name="Liu X."/>
            <person name="Afonnikov D.A."/>
            <person name="Skryabin K.G."/>
        </authorList>
    </citation>
    <scope>NUCLEOTIDE SEQUENCE [LARGE SCALE GENOMIC DNA]</scope>
    <source>
        <strain evidence="4">AK-0245</strain>
        <tissue evidence="4">Whole organism</tissue>
    </source>
</reference>
<evidence type="ECO:0000313" key="4">
    <source>
        <dbReference type="EMBL" id="TGZ71310.1"/>
    </source>
</evidence>
<dbReference type="Pfam" id="PF02138">
    <property type="entry name" value="Beach"/>
    <property type="match status" value="1"/>
</dbReference>
<name>A0A4S2M4Q7_OPIFE</name>
<comment type="caution">
    <text evidence="4">The sequence shown here is derived from an EMBL/GenBank/DDBJ whole genome shotgun (WGS) entry which is preliminary data.</text>
</comment>
<proteinExistence type="predicted"/>
<dbReference type="InterPro" id="IPR036322">
    <property type="entry name" value="WD40_repeat_dom_sf"/>
</dbReference>
<organism evidence="4 5">
    <name type="scientific">Opisthorchis felineus</name>
    <dbReference type="NCBI Taxonomy" id="147828"/>
    <lineage>
        <taxon>Eukaryota</taxon>
        <taxon>Metazoa</taxon>
        <taxon>Spiralia</taxon>
        <taxon>Lophotrochozoa</taxon>
        <taxon>Platyhelminthes</taxon>
        <taxon>Trematoda</taxon>
        <taxon>Digenea</taxon>
        <taxon>Opisthorchiida</taxon>
        <taxon>Opisthorchiata</taxon>
        <taxon>Opisthorchiidae</taxon>
        <taxon>Opisthorchis</taxon>
    </lineage>
</organism>
<evidence type="ECO:0000256" key="1">
    <source>
        <dbReference type="SAM" id="MobiDB-lite"/>
    </source>
</evidence>
<keyword evidence="5" id="KW-1185">Reference proteome</keyword>
<evidence type="ECO:0000259" key="3">
    <source>
        <dbReference type="PROSITE" id="PS51783"/>
    </source>
</evidence>
<dbReference type="OrthoDB" id="26681at2759"/>
<dbReference type="PROSITE" id="PS51783">
    <property type="entry name" value="PH_BEACH"/>
    <property type="match status" value="1"/>
</dbReference>
<dbReference type="InterPro" id="IPR023362">
    <property type="entry name" value="PH-BEACH_dom"/>
</dbReference>
<sequence>MLATELDYVSARFQQMCKGSSFSQIESDDVRMPTRGIRFCPLYCTSCQQLIYGEPATHELPTDRPIATSGPSTITELGLLLSVEFLEPQSLPIPHSVSERNLLHCIQVVHKVPRIETRSLSLDSLDFSLLGPTATPRVTPLSSDCTPASNCVHKRLLRVLMAVRLTTEHQSVSFHSSLRSIMLGISEVTQMILSLFDCQIRTHLSVSLSAALHILDVYTLLVNQIASNRFNRPSRVLTYFDLCPIHRVVGRIVRNADDFTWIFIATQLQRGILRIYHVGLFDIQPTEWNSTWCLLFAKLAGDSKYWTLYEVCVHELADLIGQRGAFWRGADSLTWRAPGASTIPPSLAKFVVDIIHKHCIRSVLLNDVSFCLSLYGSALFSQIWSALMYYFGYKSNPHFVPMIAFLWNKASSSCLLAFLRVFFSDLVGQIVKGDCSALLISRLKNFAEHIESLLTNSNREVFFGCLFQILVLPLCMHPNHFSPSKDKGPECFAAFLKLWVYVLDQSESFSPKSMDLAVASLKCLDATSDYQLASMVHESLDFLSDSIEHFSGLLLRQIALAKPKHSNYLWERLTECVVQLSTAYLQYCSQESPNKSAELIWHNLCRLIVAAQYEYSGRSAPVISFVKWQFMNKLHLRTISSEHTIVSLSLTALQLVINKECEHLECLRTEEFAKWCSRISALIWPSLFILSEAQTEGLLTEADHGSTPLLMDLFSERFCSAVQVLPNANSLLADEILPSLSSMLPASLPETTAFYGSPRLLILLLRALIRFAPEPRPISSMSDVDGIVHHPDDVDLWTRCATQLSSRLFLAVQSCSSKQLERDRQLLIKETLAILPARVSCSALSDAIIDILHAGLLGCGSSSTSVQLSPSHLEKIIGIIRDELKNSTNVVCVGCRKASFSSVAIKLLRLVTNWACFCDPLSPSSFITWPAFSSRTSQFSPLSITPDSARVLRRFHFASSWLSNSESFLINGPGEVSSSSLATAEAPPKNPLQPGFLASLWFRPPYTTNLQATPSVCDLEFVNMAELGELMHLFTLESISTCQLHFSQNIELCSPDWAFQVWFCVPYSMFCLRVSHRVCSSDTASSSEDASCSVREWITWIPFSCGRSTEIPLWHHALFQMSQKTESSIKVYLIVDGCFEHSTDVVSCQFKKFPVDKLETAFLSTHPSTGTFFHFGHNSGHPSQPHKIAIGRILFFEEKEDMFQSPVFDAHQLGLILTLLGPDWNGHFDLLECGARYSNMAWCILRSLVRRLFHGNVEENRVGSFFFEASNLISSRRWFHPARLLVQSSLFLVVLTEPPLRVLFRQQEQLPTASSDNLGPPSPSCDSDQTELWSHLFKLGSKSPKWLSGLAHVFLMYHPILGAFEETSQRTGLPTTGKSGNQVPIVPIAVTSQRKINIDHAFDPHGGLDVVLYLLGQAVSNEAGLLNNATDLQATLLDLLFSLLNGSASMSAYFGAPALSDPGTEHFIKKRRRRVAYRQAVQPLSVGDCFFARLIKHPKFSATSPQVTEVLLNQLFAFKEQSPTETAQGIPVASSPALLINPGLLRCFIVFGVQAFWCHISCFGEHCRVIRPEDLQKHLIPRALDLVYLTLSASSSTCSSLTACLIDRWQLLSVAFSAFREIFLLSQVKCPLLPDKLAVILAPLLILSVRRLTWYDSNAQSSAECRGVWSGDTELRVLFDGLCRLIIALDADMFLVAAEHVFSTIGDQSPSYGSVPSEIEILDSTWISWHKLTACCIRPERWLIWMRGATETNIQSNPPFSPALTRRSFFEQPEQQHAAPTGTFVSETATLNSQQHLKSDASDLVNSTSPSEEEHTATELEAITRYVDAFSNELERTHSMQSKVEGDSIETKSLTRSDLDSMEQLALRTPDEETQPPKEPLVISPNPLDIITGPPCKDQLDAILGHLLEPSTLGHHSSHRSVSDYPLISDSARERLATQLGALSPQDGAASESERNQMLAFAIVCALDYIWSSLLYAPYGTEARRNSGTNPTLFERLAEQLASTVQISVDQSIQQRLSSILRPPLWLVHSLLGHPCVHIREAGMNAYRVWLKHSRRPSPSQLSDLLIAQLLDFSPSFQAVDLKFRTRSSYKYRHLCSPTLLDRAFAMVFDGIVLSDNRNSSHSKTTRGVRNASQTLLDYLCRSDLSKMTVSPDQVPQEAKEQESDPVTDYISSNTPPTVAHLKLTLTFLLAIILGGFADAVMSISVGSIGSDPMVTTSEIELCADAVAALTNLLQFESSCLMPNALRAGLLPVLYNLAWILETGAQKQDMSFEKHPGSRFVLLTPILGGLCRLLARVIRWILLDATIPPMYVDCSCDLRFKLVTDFIRRLFTMYPGEKEISPSQAPIFNPGPVSCCLVRRTFYSLLDVLIQQLDTAGRDSMQTMEERFGGIRGSGAIKRLFEQLEWTVNNAVCTLTFPGVLEHQIPTGVTSTHKDFRADTDQVRFTFDNSYSDVSTRANNDAVEVPHLINPDYALSGAEHAKNQRGACYNPQSSNTRENLQRSLDQALVTAMFTSALNIQNGSLFHFSHTQPNCLSATDCLTMFCKALGRMLVTKTQPPIANVALDPTVNYLLRLFNEEPMLLRSCLNSLPRSFSLVFWGNLAELGAWLDTFVPSESDWYSIPNKTVLASSATSSTRSSSVSCQSVNFLDKLAQRQLEQLSRTVQSLIAVQAHISPFLQTTGQSSEFTFSPAMINKHRGLLISAQAKAHAQWSASMLPSPEVAAANGISQAKNKSKEQLPTLVNLLLQSFGSGLSPLRDSTGAVLKSHSVSSPTEKFSRRISTAHLASQAHRRCIEGHRAWKEAFGERLRIAGPLSTLLWARLADRLDHPSGIFYDPDSAPCVRCVDPLEGPMRQRRRMFYMHLPLADRLVHSEKQHILAHRRLPHPLASLIGLPSRIPKPSSGAACQWTHLPLFLPLPATPLVQLASASRHDALGVWACCLVGLVHIPPVEGDLILGDSWLRFQPDSSEFVTATAELVIHTICCPIEDSLFRVNPVARLWLAWPLSSIDHVEKRRYALRKLAVEIFPDGTSVNAPALFAMRSNKDRNHFIRTLREQMKTKTVRSQFLSTTSEEHPFGDESNFDHGHHRLRAVQRRWLKGQISNFAYLMELNDLAGRTYNDLMQYPIFPWVIQDYESAVLDLGHPNTYRKFDRPVAVQLDERAAAVSKHYDDAEQFAETLLSEFGGSVEKLSIGGTRISPKFAGLIYPPYHYPSHCSNEAIVLNFMVRLLPYTYRHLRFQDNNYDVPDRLFHSIEATWRLATTTVTCVKELLPEFYFVPELFVNGTGLALGYRQNGNSVDSIQLPPWSKGNPRFFTLICRAALESDYTTSQISHWIDLIFGYKQTGKRAKEALNLYHPYTYFGAIDVDQIQDPIRAQAVEAMINNYGQTPKQLFKRHPHPSRFILGVMHPDQIIASPSVECDPCTSIECHQHPIGMEHFENMAHVNRDDLDKSADAERLQKSSKAFEITPLETVIGLRWGKWAGSPQSPRLQVMWKVNASQFRNPSQATRFGPSHTEPVIGHLCAAVWSEACFCGSAMFDNTDSPTELLYTLKTLREAWSGFVQTTHSSINETLQSATHDIHEHSPMEGQDARLHWRWSILGCERLARIWLTSRMTNDGARLFLVKLFCSPVDQHTLHLRVKDLLTSESSGENVVLTLPVVNLSMKITALAVSQASRTRMQLYVGTSNGSVYVRRCPMELSEISNNGWFPKDFAESLTNDSQKTSTNLLGDTSHPRTSSQQTTSGHATQTCNEAGLWEVTGWRQLTGHAGKEITTLAACQQYGLLASGDNRGGLCLWDTHRLTLLCRLNTFRNSESYPPEPHIRDILLSGQDNDEGFSDVHLDRSPPRYQVGAASEKDEEHYAHCCAYNQIDGLCFSPTSGELAVSCWSESGLHACWIGVYSASGTQVVTRILDFMAEITDAEPRREPVFSQNSSPRPSIPMAYSTVSEGHGVNCLLLGGTCGRLVWLNSWTLDTVRTMLLPEAAGSSCSQITALSFVPAINPIHETGMQHVGEILCQGVCVSDQQGSVYYLAPTVRNQRTYQLCTCPEPDILYHGFQRSSRQNLTSPGIWLD</sequence>
<feature type="domain" description="BEACH-type PH" evidence="3">
    <location>
        <begin position="2931"/>
        <end position="3055"/>
    </location>
</feature>
<accession>A0A4S2M4Q7</accession>
<dbReference type="SUPFAM" id="SSF50729">
    <property type="entry name" value="PH domain-like"/>
    <property type="match status" value="1"/>
</dbReference>
<dbReference type="PANTHER" id="PTHR13743:SF86">
    <property type="entry name" value="LYSOSOMAL-TRAFFICKING REGULATOR"/>
    <property type="match status" value="1"/>
</dbReference>
<dbReference type="InterPro" id="IPR000409">
    <property type="entry name" value="BEACH_dom"/>
</dbReference>
<dbReference type="Gene3D" id="2.30.29.30">
    <property type="entry name" value="Pleckstrin-homology domain (PH domain)/Phosphotyrosine-binding domain (PTB)"/>
    <property type="match status" value="1"/>
</dbReference>
<dbReference type="EMBL" id="SJOL01004722">
    <property type="protein sequence ID" value="TGZ71310.1"/>
    <property type="molecule type" value="Genomic_DNA"/>
</dbReference>
<feature type="compositionally biased region" description="Basic and acidic residues" evidence="1">
    <location>
        <begin position="1837"/>
        <end position="1859"/>
    </location>
</feature>
<dbReference type="InterPro" id="IPR015943">
    <property type="entry name" value="WD40/YVTN_repeat-like_dom_sf"/>
</dbReference>
<dbReference type="InterPro" id="IPR011993">
    <property type="entry name" value="PH-like_dom_sf"/>
</dbReference>
<dbReference type="InterPro" id="IPR036372">
    <property type="entry name" value="BEACH_dom_sf"/>
</dbReference>
<dbReference type="SUPFAM" id="SSF81837">
    <property type="entry name" value="BEACH domain"/>
    <property type="match status" value="1"/>
</dbReference>
<evidence type="ECO:0000259" key="2">
    <source>
        <dbReference type="PROSITE" id="PS50197"/>
    </source>
</evidence>
<dbReference type="InterPro" id="IPR050865">
    <property type="entry name" value="BEACH_Domain"/>
</dbReference>
<dbReference type="Gene3D" id="1.10.1540.10">
    <property type="entry name" value="BEACH domain"/>
    <property type="match status" value="1"/>
</dbReference>
<dbReference type="Gene3D" id="2.130.10.10">
    <property type="entry name" value="YVTN repeat-like/Quinoprotein amine dehydrogenase"/>
    <property type="match status" value="1"/>
</dbReference>
<dbReference type="Proteomes" id="UP000308267">
    <property type="component" value="Unassembled WGS sequence"/>
</dbReference>
<feature type="region of interest" description="Disordered" evidence="1">
    <location>
        <begin position="3720"/>
        <end position="3748"/>
    </location>
</feature>
<dbReference type="STRING" id="147828.A0A4S2M4Q7"/>
<dbReference type="SUPFAM" id="SSF50978">
    <property type="entry name" value="WD40 repeat-like"/>
    <property type="match status" value="1"/>
</dbReference>
<feature type="domain" description="BEACH" evidence="2">
    <location>
        <begin position="3082"/>
        <end position="3402"/>
    </location>
</feature>
<protein>
    <submittedName>
        <fullName evidence="4">Uncharacterized protein</fullName>
    </submittedName>
</protein>
<feature type="region of interest" description="Disordered" evidence="1">
    <location>
        <begin position="1837"/>
        <end position="1860"/>
    </location>
</feature>
<evidence type="ECO:0000313" key="5">
    <source>
        <dbReference type="Proteomes" id="UP000308267"/>
    </source>
</evidence>
<feature type="region of interest" description="Disordered" evidence="1">
    <location>
        <begin position="1795"/>
        <end position="1817"/>
    </location>
</feature>
<dbReference type="PROSITE" id="PS50197">
    <property type="entry name" value="BEACH"/>
    <property type="match status" value="1"/>
</dbReference>
<dbReference type="PANTHER" id="PTHR13743">
    <property type="entry name" value="BEIGE/BEACH-RELATED"/>
    <property type="match status" value="1"/>
</dbReference>